<dbReference type="Pfam" id="PF17170">
    <property type="entry name" value="DUF5128"/>
    <property type="match status" value="1"/>
</dbReference>
<evidence type="ECO:0000313" key="2">
    <source>
        <dbReference type="Proteomes" id="UP000742098"/>
    </source>
</evidence>
<comment type="caution">
    <text evidence="1">The sequence shown here is derived from an EMBL/GenBank/DDBJ whole genome shotgun (WGS) entry which is preliminary data.</text>
</comment>
<protein>
    <submittedName>
        <fullName evidence="1">6-bladed beta-propeller</fullName>
    </submittedName>
</protein>
<accession>A0A921H0T1</accession>
<dbReference type="PROSITE" id="PS51257">
    <property type="entry name" value="PROKAR_LIPOPROTEIN"/>
    <property type="match status" value="1"/>
</dbReference>
<dbReference type="EMBL" id="DYVS01000031">
    <property type="protein sequence ID" value="HJF69432.1"/>
    <property type="molecule type" value="Genomic_DNA"/>
</dbReference>
<dbReference type="AlphaFoldDB" id="A0A921H0T1"/>
<reference evidence="1" key="2">
    <citation type="submission" date="2021-09" db="EMBL/GenBank/DDBJ databases">
        <authorList>
            <person name="Gilroy R."/>
        </authorList>
    </citation>
    <scope>NUCLEOTIDE SEQUENCE</scope>
    <source>
        <strain evidence="1">6966</strain>
    </source>
</reference>
<evidence type="ECO:0000313" key="1">
    <source>
        <dbReference type="EMBL" id="HJF69432.1"/>
    </source>
</evidence>
<dbReference type="InterPro" id="IPR011042">
    <property type="entry name" value="6-blade_b-propeller_TolB-like"/>
</dbReference>
<dbReference type="SUPFAM" id="SSF50969">
    <property type="entry name" value="YVTN repeat-like/Quinoprotein amine dehydrogenase"/>
    <property type="match status" value="1"/>
</dbReference>
<proteinExistence type="predicted"/>
<dbReference type="Proteomes" id="UP000742098">
    <property type="component" value="Unassembled WGS sequence"/>
</dbReference>
<dbReference type="InterPro" id="IPR011044">
    <property type="entry name" value="Quino_amine_DH_bsu"/>
</dbReference>
<dbReference type="RefSeq" id="WP_181981270.1">
    <property type="nucleotide sequence ID" value="NZ_CABJDM010000016.1"/>
</dbReference>
<organism evidence="1 2">
    <name type="scientific">Butyricimonas virosa</name>
    <dbReference type="NCBI Taxonomy" id="544645"/>
    <lineage>
        <taxon>Bacteria</taxon>
        <taxon>Pseudomonadati</taxon>
        <taxon>Bacteroidota</taxon>
        <taxon>Bacteroidia</taxon>
        <taxon>Bacteroidales</taxon>
        <taxon>Odoribacteraceae</taxon>
        <taxon>Butyricimonas</taxon>
    </lineage>
</organism>
<name>A0A921H0T1_9BACT</name>
<sequence length="366" mass="42174">MKFKFAIVLYMITSCHSNMRENVHADKVITFKEEGIASISQDIDSVSYLPLESDSLAYFSNGTKVVFREGKIFVGDLFQHKIVVYSDAGKFLFTLNSRGRAVNEYLEIKSFCVTDHEIAIIDNYNHFFKIYDVETGRFLMNKKMPFVAWDVEGLDRGGYVFAFSPANKEYHLNKARYRLFFTDNDLNITKKLFPYEENEFAPIGKMTYFSSSREKILFHWCGASYFSVIDRVEGDSIKIVAVDFGDKEITDKYRDDMEKINQSGSYYIGETPVTNGNYIALEILSRDTYGCYLYSMKDNVMTQNYDGESMVMPYPLGVDEQGRFICLLNSFGEYEMLVNDGFPRASKEVEDHMENGGVTILKYVTK</sequence>
<dbReference type="Gene3D" id="2.120.10.30">
    <property type="entry name" value="TolB, C-terminal domain"/>
    <property type="match status" value="1"/>
</dbReference>
<reference evidence="1" key="1">
    <citation type="journal article" date="2021" name="PeerJ">
        <title>Extensive microbial diversity within the chicken gut microbiome revealed by metagenomics and culture.</title>
        <authorList>
            <person name="Gilroy R."/>
            <person name="Ravi A."/>
            <person name="Getino M."/>
            <person name="Pursley I."/>
            <person name="Horton D.L."/>
            <person name="Alikhan N.F."/>
            <person name="Baker D."/>
            <person name="Gharbi K."/>
            <person name="Hall N."/>
            <person name="Watson M."/>
            <person name="Adriaenssens E.M."/>
            <person name="Foster-Nyarko E."/>
            <person name="Jarju S."/>
            <person name="Secka A."/>
            <person name="Antonio M."/>
            <person name="Oren A."/>
            <person name="Chaudhuri R.R."/>
            <person name="La Ragione R."/>
            <person name="Hildebrand F."/>
            <person name="Pallen M.J."/>
        </authorList>
    </citation>
    <scope>NUCLEOTIDE SEQUENCE</scope>
    <source>
        <strain evidence="1">6966</strain>
    </source>
</reference>
<gene>
    <name evidence="1" type="ORF">K8V05_01595</name>
</gene>